<feature type="compositionally biased region" description="Basic and acidic residues" evidence="1">
    <location>
        <begin position="310"/>
        <end position="322"/>
    </location>
</feature>
<reference evidence="2" key="1">
    <citation type="submission" date="2023-10" db="EMBL/GenBank/DDBJ databases">
        <title>Genome assembly of Pristionchus species.</title>
        <authorList>
            <person name="Yoshida K."/>
            <person name="Sommer R.J."/>
        </authorList>
    </citation>
    <scope>NUCLEOTIDE SEQUENCE</scope>
    <source>
        <strain evidence="2">RS0144</strain>
    </source>
</reference>
<evidence type="ECO:0000313" key="3">
    <source>
        <dbReference type="Proteomes" id="UP001432027"/>
    </source>
</evidence>
<feature type="compositionally biased region" description="Pro residues" evidence="1">
    <location>
        <begin position="89"/>
        <end position="105"/>
    </location>
</feature>
<comment type="caution">
    <text evidence="2">The sequence shown here is derived from an EMBL/GenBank/DDBJ whole genome shotgun (WGS) entry which is preliminary data.</text>
</comment>
<feature type="compositionally biased region" description="Low complexity" evidence="1">
    <location>
        <begin position="78"/>
        <end position="88"/>
    </location>
</feature>
<feature type="compositionally biased region" description="Pro residues" evidence="1">
    <location>
        <begin position="142"/>
        <end position="151"/>
    </location>
</feature>
<dbReference type="EMBL" id="BTSX01000005">
    <property type="protein sequence ID" value="GMS98808.1"/>
    <property type="molecule type" value="Genomic_DNA"/>
</dbReference>
<feature type="compositionally biased region" description="Basic and acidic residues" evidence="1">
    <location>
        <begin position="127"/>
        <end position="138"/>
    </location>
</feature>
<dbReference type="Proteomes" id="UP001432027">
    <property type="component" value="Unassembled WGS sequence"/>
</dbReference>
<gene>
    <name evidence="2" type="ORF">PENTCL1PPCAC_20983</name>
</gene>
<feature type="region of interest" description="Disordered" evidence="1">
    <location>
        <begin position="310"/>
        <end position="344"/>
    </location>
</feature>
<protein>
    <submittedName>
        <fullName evidence="2">Uncharacterized protein</fullName>
    </submittedName>
</protein>
<evidence type="ECO:0000313" key="2">
    <source>
        <dbReference type="EMBL" id="GMS98808.1"/>
    </source>
</evidence>
<evidence type="ECO:0000256" key="1">
    <source>
        <dbReference type="SAM" id="MobiDB-lite"/>
    </source>
</evidence>
<accession>A0AAV5TXL2</accession>
<proteinExistence type="predicted"/>
<dbReference type="AlphaFoldDB" id="A0AAV5TXL2"/>
<feature type="region of interest" description="Disordered" evidence="1">
    <location>
        <begin position="1"/>
        <end position="292"/>
    </location>
</feature>
<keyword evidence="3" id="KW-1185">Reference proteome</keyword>
<sequence length="482" mass="53957">MPSGMSYGGHHSGHDDGYPPPGQHQPGYHNPGSAPPTGYHSGSPAPQPGTTHQYRDEYQPQERGGGGGRGGARPDLQPPQQQYQQPRYNPTPPPGTGYQSGPPPPGHHHYPQPMQQQHQQYGPPRPGDSEYHREERRRGGPPTVPAPPPPHHSIMVDTRYDSRSPAPAPHGTMITDRYAGSVGPPSQGPRGTDGYAGSGGPPPPQSNHRARFPSSFGEQQPDYQQQSGYERRGGRREEGRGDGGGRMDGGGRREEGRRIGGGAWREETSRENPMMDQMGNGGGRGGRREMDEEAEAEMYRLSLLDRTDDFERGRERRGRQYENDDYGASYIPPRVSPSPRLPPLNRSSSPDYWAMADEAERGSTKWLRLQILSVLNQYSTVEKSERNTKMVTIEHLSRLLRSNDQGRPEVGKHEVYYDDFIFPSLGFKHDGITWIQFLREMRNDGLLRIHEVTVVPNQRIYAIYAPDDYNLASYVKERPYLD</sequence>
<feature type="compositionally biased region" description="Low complexity" evidence="1">
    <location>
        <begin position="111"/>
        <end position="122"/>
    </location>
</feature>
<feature type="compositionally biased region" description="Basic and acidic residues" evidence="1">
    <location>
        <begin position="229"/>
        <end position="270"/>
    </location>
</feature>
<feature type="compositionally biased region" description="Polar residues" evidence="1">
    <location>
        <begin position="216"/>
        <end position="227"/>
    </location>
</feature>
<name>A0AAV5TXL2_9BILA</name>
<organism evidence="2 3">
    <name type="scientific">Pristionchus entomophagus</name>
    <dbReference type="NCBI Taxonomy" id="358040"/>
    <lineage>
        <taxon>Eukaryota</taxon>
        <taxon>Metazoa</taxon>
        <taxon>Ecdysozoa</taxon>
        <taxon>Nematoda</taxon>
        <taxon>Chromadorea</taxon>
        <taxon>Rhabditida</taxon>
        <taxon>Rhabditina</taxon>
        <taxon>Diplogasteromorpha</taxon>
        <taxon>Diplogasteroidea</taxon>
        <taxon>Neodiplogasteridae</taxon>
        <taxon>Pristionchus</taxon>
    </lineage>
</organism>